<evidence type="ECO:0000313" key="4">
    <source>
        <dbReference type="Proteomes" id="UP000499080"/>
    </source>
</evidence>
<dbReference type="AlphaFoldDB" id="A0A4Y2QGV3"/>
<evidence type="ECO:0000313" key="2">
    <source>
        <dbReference type="EMBL" id="GBN62519.1"/>
    </source>
</evidence>
<reference evidence="2 4" key="1">
    <citation type="journal article" date="2019" name="Sci. Rep.">
        <title>Orb-weaving spider Araneus ventricosus genome elucidates the spidroin gene catalogue.</title>
        <authorList>
            <person name="Kono N."/>
            <person name="Nakamura H."/>
            <person name="Ohtoshi R."/>
            <person name="Moran D.A.P."/>
            <person name="Shinohara A."/>
            <person name="Yoshida Y."/>
            <person name="Fujiwara M."/>
            <person name="Mori M."/>
            <person name="Tomita M."/>
            <person name="Arakawa K."/>
        </authorList>
    </citation>
    <scope>NUCLEOTIDE SEQUENCE [LARGE SCALE GENOMIC DNA]</scope>
</reference>
<dbReference type="EMBL" id="BGPR01138597">
    <property type="protein sequence ID" value="GBN62519.1"/>
    <property type="molecule type" value="Genomic_DNA"/>
</dbReference>
<evidence type="ECO:0000313" key="3">
    <source>
        <dbReference type="EMBL" id="GBN62543.1"/>
    </source>
</evidence>
<protein>
    <submittedName>
        <fullName evidence="2">Uncharacterized protein</fullName>
    </submittedName>
</protein>
<feature type="region of interest" description="Disordered" evidence="1">
    <location>
        <begin position="1"/>
        <end position="22"/>
    </location>
</feature>
<gene>
    <name evidence="2" type="ORF">AVEN_253117_1</name>
    <name evidence="3" type="ORF">AVEN_46625_1</name>
</gene>
<proteinExistence type="predicted"/>
<keyword evidence="4" id="KW-1185">Reference proteome</keyword>
<comment type="caution">
    <text evidence="2">The sequence shown here is derived from an EMBL/GenBank/DDBJ whole genome shotgun (WGS) entry which is preliminary data.</text>
</comment>
<evidence type="ECO:0000256" key="1">
    <source>
        <dbReference type="SAM" id="MobiDB-lite"/>
    </source>
</evidence>
<dbReference type="EMBL" id="BGPR01138606">
    <property type="protein sequence ID" value="GBN62543.1"/>
    <property type="molecule type" value="Genomic_DNA"/>
</dbReference>
<feature type="non-terminal residue" evidence="2">
    <location>
        <position position="1"/>
    </location>
</feature>
<name>A0A4Y2QGV3_ARAVE</name>
<dbReference type="Proteomes" id="UP000499080">
    <property type="component" value="Unassembled WGS sequence"/>
</dbReference>
<accession>A0A4Y2QGV3</accession>
<sequence>DIKPFDFNYGRKKMETDDDKEGNVMMMDESEDDDFGSFQAETEAAEMEEVLKNHP</sequence>
<organism evidence="2 4">
    <name type="scientific">Araneus ventricosus</name>
    <name type="common">Orbweaver spider</name>
    <name type="synonym">Epeira ventricosa</name>
    <dbReference type="NCBI Taxonomy" id="182803"/>
    <lineage>
        <taxon>Eukaryota</taxon>
        <taxon>Metazoa</taxon>
        <taxon>Ecdysozoa</taxon>
        <taxon>Arthropoda</taxon>
        <taxon>Chelicerata</taxon>
        <taxon>Arachnida</taxon>
        <taxon>Araneae</taxon>
        <taxon>Araneomorphae</taxon>
        <taxon>Entelegynae</taxon>
        <taxon>Araneoidea</taxon>
        <taxon>Araneidae</taxon>
        <taxon>Araneus</taxon>
    </lineage>
</organism>
<dbReference type="OrthoDB" id="27832at2759"/>